<reference evidence="2 3" key="1">
    <citation type="submission" date="2020-07" db="EMBL/GenBank/DDBJ databases">
        <title>Stappia sp., F7233, whole genome shotgun sequencing project.</title>
        <authorList>
            <person name="Jiang S."/>
            <person name="Liu Z.W."/>
            <person name="Du Z.J."/>
        </authorList>
    </citation>
    <scope>NUCLEOTIDE SEQUENCE [LARGE SCALE GENOMIC DNA]</scope>
    <source>
        <strain evidence="2 3">F7233</strain>
    </source>
</reference>
<dbReference type="RefSeq" id="WP_182161967.1">
    <property type="nucleotide sequence ID" value="NZ_JACFXV010000032.1"/>
</dbReference>
<dbReference type="Proteomes" id="UP000541109">
    <property type="component" value="Unassembled WGS sequence"/>
</dbReference>
<name>A0A839A9Y2_9HYPH</name>
<comment type="caution">
    <text evidence="2">The sequence shown here is derived from an EMBL/GenBank/DDBJ whole genome shotgun (WGS) entry which is preliminary data.</text>
</comment>
<accession>A0A839A9Y2</accession>
<keyword evidence="3" id="KW-1185">Reference proteome</keyword>
<protein>
    <submittedName>
        <fullName evidence="2">Uncharacterized protein</fullName>
    </submittedName>
</protein>
<gene>
    <name evidence="2" type="ORF">H2509_02460</name>
</gene>
<proteinExistence type="predicted"/>
<feature type="signal peptide" evidence="1">
    <location>
        <begin position="1"/>
        <end position="21"/>
    </location>
</feature>
<evidence type="ECO:0000313" key="3">
    <source>
        <dbReference type="Proteomes" id="UP000541109"/>
    </source>
</evidence>
<sequence>MKRIVFTGALALAFLGGPAAANEFADQLTALASTDISKIVSDPQVIAAIKAQNAETSGYDQANIDALDKQWRAEIDKSNKPLIDKTLGNALSGHLHEIKERGGGLYTEIFVMDAKGLNVGQSDITSDYWQGDEAKWQETFLIGKGATHIGDVELDESTQSYQSQLSVAITDPDSGEVIGAATFGVNIELLP</sequence>
<organism evidence="2 3">
    <name type="scientific">Stappia albiluteola</name>
    <dbReference type="NCBI Taxonomy" id="2758565"/>
    <lineage>
        <taxon>Bacteria</taxon>
        <taxon>Pseudomonadati</taxon>
        <taxon>Pseudomonadota</taxon>
        <taxon>Alphaproteobacteria</taxon>
        <taxon>Hyphomicrobiales</taxon>
        <taxon>Stappiaceae</taxon>
        <taxon>Stappia</taxon>
    </lineage>
</organism>
<evidence type="ECO:0000256" key="1">
    <source>
        <dbReference type="SAM" id="SignalP"/>
    </source>
</evidence>
<evidence type="ECO:0000313" key="2">
    <source>
        <dbReference type="EMBL" id="MBA5775986.1"/>
    </source>
</evidence>
<keyword evidence="1" id="KW-0732">Signal</keyword>
<dbReference type="CDD" id="cd18773">
    <property type="entry name" value="PDC1_HK_sensor"/>
    <property type="match status" value="1"/>
</dbReference>
<dbReference type="EMBL" id="JACFXV010000032">
    <property type="protein sequence ID" value="MBA5775986.1"/>
    <property type="molecule type" value="Genomic_DNA"/>
</dbReference>
<feature type="chain" id="PRO_5032933708" evidence="1">
    <location>
        <begin position="22"/>
        <end position="191"/>
    </location>
</feature>
<dbReference type="AlphaFoldDB" id="A0A839A9Y2"/>